<name>A0AAU9E563_9FUSO</name>
<reference evidence="1 2" key="1">
    <citation type="submission" date="2022-11" db="EMBL/GenBank/DDBJ databases">
        <title>Haliovirga abyssi gen. nov., sp. nov., a mesophilic fermentative bacterium isolated from the Iheya North hydrothermal field and the proposal of Haliovirgaceae fam. nov.</title>
        <authorList>
            <person name="Miyazaki U."/>
            <person name="Tame A."/>
            <person name="Miyazaki J."/>
            <person name="Takai K."/>
            <person name="Sawayama S."/>
            <person name="Kitajima M."/>
            <person name="Okamoto A."/>
            <person name="Nakagawa S."/>
        </authorList>
    </citation>
    <scope>NUCLEOTIDE SEQUENCE [LARGE SCALE GENOMIC DNA]</scope>
    <source>
        <strain evidence="1 2">IC12</strain>
        <plasmid evidence="1 2">pHIC</plasmid>
    </source>
</reference>
<evidence type="ECO:0008006" key="3">
    <source>
        <dbReference type="Google" id="ProtNLM"/>
    </source>
</evidence>
<organism evidence="1 2">
    <name type="scientific">Haliovirga abyssi</name>
    <dbReference type="NCBI Taxonomy" id="2996794"/>
    <lineage>
        <taxon>Bacteria</taxon>
        <taxon>Fusobacteriati</taxon>
        <taxon>Fusobacteriota</taxon>
        <taxon>Fusobacteriia</taxon>
        <taxon>Fusobacteriales</taxon>
        <taxon>Haliovirgaceae</taxon>
        <taxon>Haliovirga</taxon>
    </lineage>
</organism>
<dbReference type="Proteomes" id="UP001321582">
    <property type="component" value="Plasmid pHIC"/>
</dbReference>
<geneLocation type="plasmid" evidence="1 2">
    <name>pHIC</name>
</geneLocation>
<accession>A0AAU9E563</accession>
<dbReference type="PANTHER" id="PTHR35378:SF1">
    <property type="entry name" value="C2H2-TYPE DOMAIN-CONTAINING PROTEIN"/>
    <property type="match status" value="1"/>
</dbReference>
<protein>
    <recommendedName>
        <fullName evidence="3">Pre-toxin TG domain-containing protein</fullName>
    </recommendedName>
</protein>
<evidence type="ECO:0000313" key="1">
    <source>
        <dbReference type="EMBL" id="BDU51675.1"/>
    </source>
</evidence>
<dbReference type="AlphaFoldDB" id="A0AAU9E563"/>
<keyword evidence="1" id="KW-0614">Plasmid</keyword>
<sequence length="175" mass="19463">MMGQHYLNTVTAGFKMLVENLPWVESYNDSKTASTGKDMWGEPTDRAFGVAGLALPLAGSTLKKVGNIIKKLDPSLIRFSQNSIKNTFKNGGKIEDLIAGLKNGSINPDDIPAIRVFEKDGKIYSLDNRRLKAFKDAGLDINVKRVNTNDLKIEREIKRKFKPINDGLDIKVRGE</sequence>
<dbReference type="PANTHER" id="PTHR35378">
    <property type="entry name" value="UNNAMED PRODUCT"/>
    <property type="match status" value="1"/>
</dbReference>
<proteinExistence type="predicted"/>
<gene>
    <name evidence="1" type="ORF">HLVA_22440</name>
</gene>
<keyword evidence="2" id="KW-1185">Reference proteome</keyword>
<dbReference type="KEGG" id="haby:HLVA_22440"/>
<dbReference type="EMBL" id="AP027060">
    <property type="protein sequence ID" value="BDU51675.1"/>
    <property type="molecule type" value="Genomic_DNA"/>
</dbReference>
<evidence type="ECO:0000313" key="2">
    <source>
        <dbReference type="Proteomes" id="UP001321582"/>
    </source>
</evidence>